<dbReference type="EMBL" id="JBBCAQ010000010">
    <property type="protein sequence ID" value="KAK7601228.1"/>
    <property type="molecule type" value="Genomic_DNA"/>
</dbReference>
<proteinExistence type="predicted"/>
<gene>
    <name evidence="1" type="ORF">V9T40_008669</name>
</gene>
<reference evidence="1 2" key="1">
    <citation type="submission" date="2024-03" db="EMBL/GenBank/DDBJ databases">
        <title>Adaptation during the transition from Ophiocordyceps entomopathogen to insect associate is accompanied by gene loss and intensified selection.</title>
        <authorList>
            <person name="Ward C.M."/>
            <person name="Onetto C.A."/>
            <person name="Borneman A.R."/>
        </authorList>
    </citation>
    <scope>NUCLEOTIDE SEQUENCE [LARGE SCALE GENOMIC DNA]</scope>
    <source>
        <strain evidence="1">AWRI1</strain>
        <tissue evidence="1">Single Adult Female</tissue>
    </source>
</reference>
<dbReference type="Proteomes" id="UP001367676">
    <property type="component" value="Unassembled WGS sequence"/>
</dbReference>
<dbReference type="AlphaFoldDB" id="A0AAN9TNK5"/>
<accession>A0AAN9TNK5</accession>
<protein>
    <submittedName>
        <fullName evidence="1">Uncharacterized protein</fullName>
    </submittedName>
</protein>
<name>A0AAN9TNK5_9HEMI</name>
<evidence type="ECO:0000313" key="2">
    <source>
        <dbReference type="Proteomes" id="UP001367676"/>
    </source>
</evidence>
<sequence>MPEDVLDFVDELPFILIRNSSFIEDRKLAEKGWKRERFVNEDELHIPQNNSKIFNLFGCLATTPNPATCLHQKPSECDIAPIKD</sequence>
<keyword evidence="2" id="KW-1185">Reference proteome</keyword>
<evidence type="ECO:0000313" key="1">
    <source>
        <dbReference type="EMBL" id="KAK7601228.1"/>
    </source>
</evidence>
<organism evidence="1 2">
    <name type="scientific">Parthenolecanium corni</name>
    <dbReference type="NCBI Taxonomy" id="536013"/>
    <lineage>
        <taxon>Eukaryota</taxon>
        <taxon>Metazoa</taxon>
        <taxon>Ecdysozoa</taxon>
        <taxon>Arthropoda</taxon>
        <taxon>Hexapoda</taxon>
        <taxon>Insecta</taxon>
        <taxon>Pterygota</taxon>
        <taxon>Neoptera</taxon>
        <taxon>Paraneoptera</taxon>
        <taxon>Hemiptera</taxon>
        <taxon>Sternorrhyncha</taxon>
        <taxon>Coccoidea</taxon>
        <taxon>Coccidae</taxon>
        <taxon>Parthenolecanium</taxon>
    </lineage>
</organism>
<comment type="caution">
    <text evidence="1">The sequence shown here is derived from an EMBL/GenBank/DDBJ whole genome shotgun (WGS) entry which is preliminary data.</text>
</comment>